<sequence length="236" mass="25985">MALDTIVERSLSVLGYPSITHGLLNRHVDAAALDVAPSARISMGCLLRGHVTLEPHVRLSRGCILNGPIDVGRRTNFEPDCDLVGDIEIGNYCAIARETTFQQTNHETTKPAMQIRLYDEVLDSELPPAADGPIEVGNDVWIGTDATILSGVTIGDGAIIGAGAVVTSDVDPYAVVAGVPARRVKWRFPKETREQLLELEWWEWDEETIREHRDFFEQTLPDSRGVQEALSVETTK</sequence>
<dbReference type="InterPro" id="IPR018357">
    <property type="entry name" value="Hexapep_transf_CS"/>
</dbReference>
<dbReference type="Pfam" id="PF00132">
    <property type="entry name" value="Hexapep"/>
    <property type="match status" value="1"/>
</dbReference>
<reference evidence="2 4" key="2">
    <citation type="journal article" date="2012" name="BMC Genomics">
        <title>A comparative genomics perspective on the genetic content of the alkaliphilic haloarchaeon Natrialba magadii ATCC 43099T.</title>
        <authorList>
            <person name="Siddaramappa S."/>
            <person name="Challacombe J.F."/>
            <person name="Decastro R.E."/>
            <person name="Pfeiffer F."/>
            <person name="Sastre D.E."/>
            <person name="Gimenez M.I."/>
            <person name="Paggi R.A."/>
            <person name="Detter J.C."/>
            <person name="Davenport K.W."/>
            <person name="Goodwin L.A."/>
            <person name="Kyrpides N."/>
            <person name="Tapia R."/>
            <person name="Pitluck S."/>
            <person name="Lucas S."/>
            <person name="Woyke T."/>
            <person name="Maupin-Furlow J.A."/>
        </authorList>
    </citation>
    <scope>NUCLEOTIDE SEQUENCE [LARGE SCALE GENOMIC DNA]</scope>
    <source>
        <strain evidence="2">ATCC 43099</strain>
        <strain evidence="4">ATCC 43099 / DSM 3394 / CCM 3739 / CIP 104546 / IAM 13178 / JCM 8861 / NBRC 102185 / NCIMB 2190 / MS3</strain>
    </source>
</reference>
<organism evidence="2 4">
    <name type="scientific">Natrialba magadii (strain ATCC 43099 / DSM 3394 / CCM 3739 / CIP 104546 / IAM 13178 / JCM 8861 / NBRC 102185 / NCIMB 2190 / MS3)</name>
    <name type="common">Natronobacterium magadii</name>
    <dbReference type="NCBI Taxonomy" id="547559"/>
    <lineage>
        <taxon>Archaea</taxon>
        <taxon>Methanobacteriati</taxon>
        <taxon>Methanobacteriota</taxon>
        <taxon>Stenosarchaea group</taxon>
        <taxon>Halobacteria</taxon>
        <taxon>Halobacteriales</taxon>
        <taxon>Natrialbaceae</taxon>
        <taxon>Natrialba</taxon>
    </lineage>
</organism>
<dbReference type="CDD" id="cd03349">
    <property type="entry name" value="LbH_XAT"/>
    <property type="match status" value="1"/>
</dbReference>
<dbReference type="SUPFAM" id="SSF51161">
    <property type="entry name" value="Trimeric LpxA-like enzymes"/>
    <property type="match status" value="1"/>
</dbReference>
<dbReference type="Gene3D" id="2.160.10.10">
    <property type="entry name" value="Hexapeptide repeat proteins"/>
    <property type="match status" value="1"/>
</dbReference>
<evidence type="ECO:0000313" key="3">
    <source>
        <dbReference type="EMBL" id="ELY29220.1"/>
    </source>
</evidence>
<proteinExistence type="predicted"/>
<dbReference type="HOGENOM" id="CLU_051638_5_0_2"/>
<dbReference type="InterPro" id="IPR001451">
    <property type="entry name" value="Hexapep"/>
</dbReference>
<dbReference type="Proteomes" id="UP000001879">
    <property type="component" value="Chromosome"/>
</dbReference>
<dbReference type="EMBL" id="AOHS01000037">
    <property type="protein sequence ID" value="ELY29220.1"/>
    <property type="molecule type" value="Genomic_DNA"/>
</dbReference>
<evidence type="ECO:0000313" key="2">
    <source>
        <dbReference type="EMBL" id="ADD05471.1"/>
    </source>
</evidence>
<dbReference type="PANTHER" id="PTHR43300">
    <property type="entry name" value="ACETYLTRANSFERASE"/>
    <property type="match status" value="1"/>
</dbReference>
<dbReference type="OrthoDB" id="1475at2157"/>
<reference evidence="4" key="1">
    <citation type="submission" date="2010-02" db="EMBL/GenBank/DDBJ databases">
        <title>Complete sequence of chromosome of Natrialba magadii ATCC 43099.</title>
        <authorList>
            <consortium name="US DOE Joint Genome Institute"/>
            <person name="Lucas S."/>
            <person name="Copeland A."/>
            <person name="Lapidus A."/>
            <person name="Cheng J.-F."/>
            <person name="Bruce D."/>
            <person name="Goodwin L."/>
            <person name="Pitluck S."/>
            <person name="Davenport K."/>
            <person name="Saunders E."/>
            <person name="Detter J.C."/>
            <person name="Han C."/>
            <person name="Tapia R."/>
            <person name="Land M."/>
            <person name="Hauser L."/>
            <person name="Kyrpides N."/>
            <person name="Mikhailova N."/>
            <person name="De Castro R.E."/>
            <person name="Maupin-Furlow J.A."/>
            <person name="Woyke T."/>
        </authorList>
    </citation>
    <scope>NUCLEOTIDE SEQUENCE [LARGE SCALE GENOMIC DNA]</scope>
    <source>
        <strain evidence="4">ATCC 43099 / DSM 3394 / CCM 3739 / CIP 104546 / IAM 13178 / JCM 8861 / NBRC 102185 / NCIMB 2190 / MS3</strain>
    </source>
</reference>
<evidence type="ECO:0000313" key="4">
    <source>
        <dbReference type="Proteomes" id="UP000001879"/>
    </source>
</evidence>
<dbReference type="InterPro" id="IPR011004">
    <property type="entry name" value="Trimer_LpxA-like_sf"/>
</dbReference>
<dbReference type="InterPro" id="IPR050179">
    <property type="entry name" value="Trans_hexapeptide_repeat"/>
</dbReference>
<dbReference type="Proteomes" id="UP000011543">
    <property type="component" value="Unassembled WGS sequence"/>
</dbReference>
<dbReference type="PaxDb" id="547559-Nmag_1900"/>
<dbReference type="STRING" id="547559.Nmag_1900"/>
<dbReference type="EMBL" id="CP001932">
    <property type="protein sequence ID" value="ADD05471.1"/>
    <property type="molecule type" value="Genomic_DNA"/>
</dbReference>
<name>D3SV63_NATMM</name>
<dbReference type="PANTHER" id="PTHR43300:SF11">
    <property type="entry name" value="ACETYLTRANSFERASE RV3034C-RELATED"/>
    <property type="match status" value="1"/>
</dbReference>
<dbReference type="AlphaFoldDB" id="D3SV63"/>
<keyword evidence="4" id="KW-1185">Reference proteome</keyword>
<evidence type="ECO:0000313" key="5">
    <source>
        <dbReference type="Proteomes" id="UP000011543"/>
    </source>
</evidence>
<dbReference type="eggNOG" id="arCOG01854">
    <property type="taxonomic scope" value="Archaea"/>
</dbReference>
<gene>
    <name evidence="2" type="ordered locus">Nmag_1900</name>
    <name evidence="3" type="ORF">C500_10890</name>
</gene>
<dbReference type="KEGG" id="nmg:Nmag_1900"/>
<protein>
    <submittedName>
        <fullName evidence="3">Acetyltransferase (Isoleucine patch superfamily)-like protein</fullName>
    </submittedName>
    <submittedName>
        <fullName evidence="2">LpxA family protein</fullName>
    </submittedName>
</protein>
<evidence type="ECO:0000256" key="1">
    <source>
        <dbReference type="ARBA" id="ARBA00022679"/>
    </source>
</evidence>
<dbReference type="RefSeq" id="WP_004267550.1">
    <property type="nucleotide sequence ID" value="NC_013922.1"/>
</dbReference>
<dbReference type="GeneID" id="8824741"/>
<reference evidence="3 5" key="3">
    <citation type="journal article" date="2014" name="PLoS Genet.">
        <title>Phylogenetically driven sequencing of extremely halophilic archaea reveals strategies for static and dynamic osmo-response.</title>
        <authorList>
            <person name="Becker E.A."/>
            <person name="Seitzer P.M."/>
            <person name="Tritt A."/>
            <person name="Larsen D."/>
            <person name="Krusor M."/>
            <person name="Yao A.I."/>
            <person name="Wu D."/>
            <person name="Madern D."/>
            <person name="Eisen J.A."/>
            <person name="Darling A.E."/>
            <person name="Facciotti M.T."/>
        </authorList>
    </citation>
    <scope>NUCLEOTIDE SEQUENCE [LARGE SCALE GENOMIC DNA]</scope>
    <source>
        <strain evidence="5">ATCC 43099 / DSM 3394 / CCM 3739 / CIP 104546 / IAM 13178 / JCM 8861 / NBRC 102185 / NCIMB 2190 / MS3</strain>
        <strain evidence="3">MS-3</strain>
    </source>
</reference>
<dbReference type="PATRIC" id="fig|547559.17.peg.2154"/>
<keyword evidence="1 3" id="KW-0808">Transferase</keyword>
<accession>D3SV63</accession>
<dbReference type="GO" id="GO:0016740">
    <property type="term" value="F:transferase activity"/>
    <property type="evidence" value="ECO:0007669"/>
    <property type="project" value="UniProtKB-KW"/>
</dbReference>
<dbReference type="PROSITE" id="PS00101">
    <property type="entry name" value="HEXAPEP_TRANSFERASES"/>
    <property type="match status" value="1"/>
</dbReference>
<reference evidence="2" key="4">
    <citation type="submission" date="2016-09" db="EMBL/GenBank/DDBJ databases">
        <authorList>
            <person name="Pfeiffer F."/>
        </authorList>
    </citation>
    <scope>NUCLEOTIDE SEQUENCE</scope>
    <source>
        <strain evidence="2">ATCC 43099</strain>
    </source>
</reference>